<keyword evidence="3" id="KW-0999">Mitochondrion inner membrane</keyword>
<dbReference type="Pfam" id="PF10231">
    <property type="entry name" value="COA8"/>
    <property type="match status" value="1"/>
</dbReference>
<organism evidence="7 8">
    <name type="scientific">Malassezia japonica</name>
    <dbReference type="NCBI Taxonomy" id="223818"/>
    <lineage>
        <taxon>Eukaryota</taxon>
        <taxon>Fungi</taxon>
        <taxon>Dikarya</taxon>
        <taxon>Basidiomycota</taxon>
        <taxon>Ustilaginomycotina</taxon>
        <taxon>Malasseziomycetes</taxon>
        <taxon>Malasseziales</taxon>
        <taxon>Malasseziaceae</taxon>
        <taxon>Malassezia</taxon>
    </lineage>
</organism>
<keyword evidence="6" id="KW-0472">Membrane</keyword>
<dbReference type="RefSeq" id="XP_060120730.1">
    <property type="nucleotide sequence ID" value="XM_060264747.1"/>
</dbReference>
<sequence>MAWSGTARAASRARFAPLPVYIGPLDSVSNLRPVVYGAAEDRRRSAAATHPYSLSEFSVKDTGRPRGPLAQYTQRLAARLEAAQLQARLQTMWLDQFNQRFWTDNNTRFQQAVAEYEHAAGLVVGEAPLEQVAPFYRAWLATNAARLRSYNRTLWLSTARVVTAQAHYTLLRWYARSVASLAGMR</sequence>
<dbReference type="GO" id="GO:0097193">
    <property type="term" value="P:intrinsic apoptotic signaling pathway"/>
    <property type="evidence" value="ECO:0007669"/>
    <property type="project" value="InterPro"/>
</dbReference>
<name>A0AAF0EVE7_9BASI</name>
<evidence type="ECO:0000256" key="6">
    <source>
        <dbReference type="ARBA" id="ARBA00023136"/>
    </source>
</evidence>
<reference evidence="7" key="1">
    <citation type="submission" date="2023-03" db="EMBL/GenBank/DDBJ databases">
        <title>Mating type loci evolution in Malassezia.</title>
        <authorList>
            <person name="Coelho M.A."/>
        </authorList>
    </citation>
    <scope>NUCLEOTIDE SEQUENCE</scope>
    <source>
        <strain evidence="7">CBS 9431</strain>
    </source>
</reference>
<proteinExistence type="inferred from homology"/>
<dbReference type="PANTHER" id="PTHR31107:SF2">
    <property type="entry name" value="CYTOCHROME C OXIDASE ASSEMBLY FACTOR 8"/>
    <property type="match status" value="1"/>
</dbReference>
<evidence type="ECO:0000256" key="2">
    <source>
        <dbReference type="ARBA" id="ARBA00005453"/>
    </source>
</evidence>
<accession>A0AAF0EVE7</accession>
<keyword evidence="8" id="KW-1185">Reference proteome</keyword>
<evidence type="ECO:0000313" key="7">
    <source>
        <dbReference type="EMBL" id="WFD37833.1"/>
    </source>
</evidence>
<comment type="similarity">
    <text evidence="2">Belongs to the COA8 family.</text>
</comment>
<evidence type="ECO:0000313" key="8">
    <source>
        <dbReference type="Proteomes" id="UP001217754"/>
    </source>
</evidence>
<evidence type="ECO:0000256" key="5">
    <source>
        <dbReference type="ARBA" id="ARBA00023128"/>
    </source>
</evidence>
<dbReference type="Proteomes" id="UP001217754">
    <property type="component" value="Chromosome 1"/>
</dbReference>
<dbReference type="InterPro" id="IPR018796">
    <property type="entry name" value="COA8"/>
</dbReference>
<dbReference type="AlphaFoldDB" id="A0AAF0EVE7"/>
<evidence type="ECO:0000256" key="4">
    <source>
        <dbReference type="ARBA" id="ARBA00022946"/>
    </source>
</evidence>
<keyword evidence="4" id="KW-0809">Transit peptide</keyword>
<dbReference type="GeneID" id="85224429"/>
<evidence type="ECO:0000256" key="3">
    <source>
        <dbReference type="ARBA" id="ARBA00022792"/>
    </source>
</evidence>
<dbReference type="GO" id="GO:0005743">
    <property type="term" value="C:mitochondrial inner membrane"/>
    <property type="evidence" value="ECO:0007669"/>
    <property type="project" value="UniProtKB-SubCell"/>
</dbReference>
<comment type="subcellular location">
    <subcellularLocation>
        <location evidence="1">Mitochondrion inner membrane</location>
        <topology evidence="1">Peripheral membrane protein</topology>
        <orientation evidence="1">Matrix side</orientation>
    </subcellularLocation>
</comment>
<keyword evidence="5" id="KW-0496">Mitochondrion</keyword>
<dbReference type="PANTHER" id="PTHR31107">
    <property type="entry name" value="APOPTOGENIC PROTEIN 1, MITOCHONDRIAL"/>
    <property type="match status" value="1"/>
</dbReference>
<protein>
    <submittedName>
        <fullName evidence="7">Uncharacterized protein</fullName>
    </submittedName>
</protein>
<evidence type="ECO:0000256" key="1">
    <source>
        <dbReference type="ARBA" id="ARBA00004443"/>
    </source>
</evidence>
<dbReference type="EMBL" id="CP119958">
    <property type="protein sequence ID" value="WFD37833.1"/>
    <property type="molecule type" value="Genomic_DNA"/>
</dbReference>
<gene>
    <name evidence="7" type="ORF">MJAP1_000780</name>
</gene>